<evidence type="ECO:0000256" key="5">
    <source>
        <dbReference type="SAM" id="MobiDB-lite"/>
    </source>
</evidence>
<protein>
    <recommendedName>
        <fullName evidence="6">RING-type domain-containing protein</fullName>
    </recommendedName>
</protein>
<reference evidence="7 8" key="1">
    <citation type="journal article" date="2019" name="Sci. Rep.">
        <title>Orb-weaving spider Araneus ventricosus genome elucidates the spidroin gene catalogue.</title>
        <authorList>
            <person name="Kono N."/>
            <person name="Nakamura H."/>
            <person name="Ohtoshi R."/>
            <person name="Moran D.A.P."/>
            <person name="Shinohara A."/>
            <person name="Yoshida Y."/>
            <person name="Fujiwara M."/>
            <person name="Mori M."/>
            <person name="Tomita M."/>
            <person name="Arakawa K."/>
        </authorList>
    </citation>
    <scope>NUCLEOTIDE SEQUENCE [LARGE SCALE GENOMIC DNA]</scope>
</reference>
<dbReference type="AlphaFoldDB" id="A0A4Y2T932"/>
<keyword evidence="8" id="KW-1185">Reference proteome</keyword>
<gene>
    <name evidence="7" type="ORF">AVEN_162876_1</name>
</gene>
<sequence length="97" mass="11150">MGLKRKESAESTKCKDAPTKRKRVHSSRGKAPAPSQGKEKVAECCVCLDTTRCRKMKPLRCSHSFHERCINSWLERNKTCPLCRMSVYNCLFAVFRL</sequence>
<dbReference type="Gene3D" id="3.30.40.10">
    <property type="entry name" value="Zinc/RING finger domain, C3HC4 (zinc finger)"/>
    <property type="match status" value="1"/>
</dbReference>
<dbReference type="Proteomes" id="UP000499080">
    <property type="component" value="Unassembled WGS sequence"/>
</dbReference>
<name>A0A4Y2T932_ARAVE</name>
<dbReference type="InterPro" id="IPR051834">
    <property type="entry name" value="RING_finger_E3_ligase"/>
</dbReference>
<dbReference type="Pfam" id="PF13639">
    <property type="entry name" value="zf-RING_2"/>
    <property type="match status" value="1"/>
</dbReference>
<feature type="domain" description="RING-type" evidence="6">
    <location>
        <begin position="44"/>
        <end position="84"/>
    </location>
</feature>
<comment type="caution">
    <text evidence="7">The sequence shown here is derived from an EMBL/GenBank/DDBJ whole genome shotgun (WGS) entry which is preliminary data.</text>
</comment>
<evidence type="ECO:0000313" key="7">
    <source>
        <dbReference type="EMBL" id="GBN97148.1"/>
    </source>
</evidence>
<proteinExistence type="predicted"/>
<organism evidence="7 8">
    <name type="scientific">Araneus ventricosus</name>
    <name type="common">Orbweaver spider</name>
    <name type="synonym">Epeira ventricosa</name>
    <dbReference type="NCBI Taxonomy" id="182803"/>
    <lineage>
        <taxon>Eukaryota</taxon>
        <taxon>Metazoa</taxon>
        <taxon>Ecdysozoa</taxon>
        <taxon>Arthropoda</taxon>
        <taxon>Chelicerata</taxon>
        <taxon>Arachnida</taxon>
        <taxon>Araneae</taxon>
        <taxon>Araneomorphae</taxon>
        <taxon>Entelegynae</taxon>
        <taxon>Araneoidea</taxon>
        <taxon>Araneidae</taxon>
        <taxon>Araneus</taxon>
    </lineage>
</organism>
<dbReference type="GO" id="GO:0008270">
    <property type="term" value="F:zinc ion binding"/>
    <property type="evidence" value="ECO:0007669"/>
    <property type="project" value="UniProtKB-KW"/>
</dbReference>
<dbReference type="InterPro" id="IPR001841">
    <property type="entry name" value="Znf_RING"/>
</dbReference>
<evidence type="ECO:0000256" key="1">
    <source>
        <dbReference type="ARBA" id="ARBA00022723"/>
    </source>
</evidence>
<dbReference type="OrthoDB" id="6427083at2759"/>
<keyword evidence="2 4" id="KW-0863">Zinc-finger</keyword>
<dbReference type="PANTHER" id="PTHR45931">
    <property type="entry name" value="SI:CH211-59O9.10"/>
    <property type="match status" value="1"/>
</dbReference>
<dbReference type="GO" id="GO:0061630">
    <property type="term" value="F:ubiquitin protein ligase activity"/>
    <property type="evidence" value="ECO:0007669"/>
    <property type="project" value="TreeGrafter"/>
</dbReference>
<evidence type="ECO:0000259" key="6">
    <source>
        <dbReference type="PROSITE" id="PS50089"/>
    </source>
</evidence>
<dbReference type="GO" id="GO:0006511">
    <property type="term" value="P:ubiquitin-dependent protein catabolic process"/>
    <property type="evidence" value="ECO:0007669"/>
    <property type="project" value="TreeGrafter"/>
</dbReference>
<evidence type="ECO:0000256" key="3">
    <source>
        <dbReference type="ARBA" id="ARBA00022833"/>
    </source>
</evidence>
<dbReference type="SUPFAM" id="SSF57850">
    <property type="entry name" value="RING/U-box"/>
    <property type="match status" value="1"/>
</dbReference>
<keyword evidence="1" id="KW-0479">Metal-binding</keyword>
<evidence type="ECO:0000256" key="4">
    <source>
        <dbReference type="PROSITE-ProRule" id="PRU00175"/>
    </source>
</evidence>
<keyword evidence="3" id="KW-0862">Zinc</keyword>
<feature type="region of interest" description="Disordered" evidence="5">
    <location>
        <begin position="1"/>
        <end position="38"/>
    </location>
</feature>
<evidence type="ECO:0000313" key="8">
    <source>
        <dbReference type="Proteomes" id="UP000499080"/>
    </source>
</evidence>
<dbReference type="PANTHER" id="PTHR45931:SF3">
    <property type="entry name" value="RING ZINC FINGER-CONTAINING PROTEIN"/>
    <property type="match status" value="1"/>
</dbReference>
<dbReference type="PROSITE" id="PS50089">
    <property type="entry name" value="ZF_RING_2"/>
    <property type="match status" value="1"/>
</dbReference>
<dbReference type="SMART" id="SM00184">
    <property type="entry name" value="RING"/>
    <property type="match status" value="1"/>
</dbReference>
<feature type="compositionally biased region" description="Basic and acidic residues" evidence="5">
    <location>
        <begin position="1"/>
        <end position="19"/>
    </location>
</feature>
<dbReference type="EMBL" id="BGPR01026996">
    <property type="protein sequence ID" value="GBN97148.1"/>
    <property type="molecule type" value="Genomic_DNA"/>
</dbReference>
<dbReference type="InterPro" id="IPR013083">
    <property type="entry name" value="Znf_RING/FYVE/PHD"/>
</dbReference>
<evidence type="ECO:0000256" key="2">
    <source>
        <dbReference type="ARBA" id="ARBA00022771"/>
    </source>
</evidence>
<dbReference type="GO" id="GO:0005634">
    <property type="term" value="C:nucleus"/>
    <property type="evidence" value="ECO:0007669"/>
    <property type="project" value="TreeGrafter"/>
</dbReference>
<accession>A0A4Y2T932</accession>